<organism evidence="11 12">
    <name type="scientific">Halomonas citrativorans</name>
    <dbReference type="NCBI Taxonomy" id="2742612"/>
    <lineage>
        <taxon>Bacteria</taxon>
        <taxon>Pseudomonadati</taxon>
        <taxon>Pseudomonadota</taxon>
        <taxon>Gammaproteobacteria</taxon>
        <taxon>Oceanospirillales</taxon>
        <taxon>Halomonadaceae</taxon>
        <taxon>Halomonas</taxon>
    </lineage>
</organism>
<gene>
    <name evidence="11" type="ORF">CZ787_14885</name>
</gene>
<protein>
    <recommendedName>
        <fullName evidence="7 9">Uroporphyrinogen-III synthase</fullName>
        <ecNumber evidence="3 9">4.2.1.75</ecNumber>
    </recommendedName>
</protein>
<dbReference type="AlphaFoldDB" id="A0A1R4I3T7"/>
<comment type="function">
    <text evidence="6 9">Catalyzes cyclization of the linear tetrapyrrole, hydroxymethylbilane, to the macrocyclic uroporphyrinogen III.</text>
</comment>
<feature type="domain" description="Tetrapyrrole biosynthesis uroporphyrinogen III synthase" evidence="10">
    <location>
        <begin position="16"/>
        <end position="255"/>
    </location>
</feature>
<dbReference type="InterPro" id="IPR003754">
    <property type="entry name" value="4pyrrol_synth_uPrphyn_synth"/>
</dbReference>
<keyword evidence="4 9" id="KW-0456">Lyase</keyword>
<comment type="caution">
    <text evidence="11">The sequence shown here is derived from an EMBL/GenBank/DDBJ whole genome shotgun (WGS) entry which is preliminary data.</text>
</comment>
<dbReference type="GO" id="GO:0004852">
    <property type="term" value="F:uroporphyrinogen-III synthase activity"/>
    <property type="evidence" value="ECO:0007669"/>
    <property type="project" value="UniProtKB-UniRule"/>
</dbReference>
<evidence type="ECO:0000256" key="2">
    <source>
        <dbReference type="ARBA" id="ARBA00008133"/>
    </source>
</evidence>
<comment type="similarity">
    <text evidence="2 9">Belongs to the uroporphyrinogen-III synthase family.</text>
</comment>
<dbReference type="UniPathway" id="UPA00251">
    <property type="reaction ID" value="UER00320"/>
</dbReference>
<evidence type="ECO:0000256" key="1">
    <source>
        <dbReference type="ARBA" id="ARBA00004772"/>
    </source>
</evidence>
<comment type="pathway">
    <text evidence="1 9">Porphyrin-containing compound metabolism; protoporphyrin-IX biosynthesis; coproporphyrinogen-III from 5-aminolevulinate: step 3/4.</text>
</comment>
<accession>A0A1R4I3T7</accession>
<dbReference type="RefSeq" id="WP_087110444.1">
    <property type="nucleotide sequence ID" value="NZ_FUKM01000057.1"/>
</dbReference>
<dbReference type="EC" id="4.2.1.75" evidence="3 9"/>
<dbReference type="Gene3D" id="3.40.50.10090">
    <property type="match status" value="2"/>
</dbReference>
<proteinExistence type="inferred from homology"/>
<dbReference type="CDD" id="cd06578">
    <property type="entry name" value="HemD"/>
    <property type="match status" value="1"/>
</dbReference>
<dbReference type="InterPro" id="IPR039793">
    <property type="entry name" value="UROS/Hem4"/>
</dbReference>
<evidence type="ECO:0000256" key="4">
    <source>
        <dbReference type="ARBA" id="ARBA00023239"/>
    </source>
</evidence>
<dbReference type="EMBL" id="FUKM01000057">
    <property type="protein sequence ID" value="SJN14386.1"/>
    <property type="molecule type" value="Genomic_DNA"/>
</dbReference>
<dbReference type="GO" id="GO:0006782">
    <property type="term" value="P:protoporphyrinogen IX biosynthetic process"/>
    <property type="evidence" value="ECO:0007669"/>
    <property type="project" value="UniProtKB-UniRule"/>
</dbReference>
<dbReference type="Proteomes" id="UP000196331">
    <property type="component" value="Unassembled WGS sequence"/>
</dbReference>
<evidence type="ECO:0000256" key="7">
    <source>
        <dbReference type="ARBA" id="ARBA00040167"/>
    </source>
</evidence>
<dbReference type="PANTHER" id="PTHR38042:SF1">
    <property type="entry name" value="UROPORPHYRINOGEN-III SYNTHASE, CHLOROPLASTIC"/>
    <property type="match status" value="1"/>
</dbReference>
<evidence type="ECO:0000313" key="11">
    <source>
        <dbReference type="EMBL" id="SJN14386.1"/>
    </source>
</evidence>
<reference evidence="11 12" key="1">
    <citation type="submission" date="2017-02" db="EMBL/GenBank/DDBJ databases">
        <authorList>
            <person name="Dridi B."/>
        </authorList>
    </citation>
    <scope>NUCLEOTIDE SEQUENCE [LARGE SCALE GENOMIC DNA]</scope>
    <source>
        <strain evidence="11 12">JB380</strain>
    </source>
</reference>
<evidence type="ECO:0000256" key="8">
    <source>
        <dbReference type="ARBA" id="ARBA00048617"/>
    </source>
</evidence>
<keyword evidence="5 9" id="KW-0627">Porphyrin biosynthesis</keyword>
<dbReference type="Pfam" id="PF02602">
    <property type="entry name" value="HEM4"/>
    <property type="match status" value="1"/>
</dbReference>
<dbReference type="GO" id="GO:0006780">
    <property type="term" value="P:uroporphyrinogen III biosynthetic process"/>
    <property type="evidence" value="ECO:0007669"/>
    <property type="project" value="UniProtKB-UniRule"/>
</dbReference>
<evidence type="ECO:0000256" key="6">
    <source>
        <dbReference type="ARBA" id="ARBA00037589"/>
    </source>
</evidence>
<evidence type="ECO:0000256" key="3">
    <source>
        <dbReference type="ARBA" id="ARBA00013109"/>
    </source>
</evidence>
<sequence length="273" mass="29143">MTQPVLICRPGKRGEVLANTLRATGAWVEPMAVMSLQALPEDPLMRRVWLDIDQYDKVIVVSPFAALCLGNALDRYWPQLPTGIAYYGVGSATAEALFDQLGVRVRIPSAAADRPGADQQKAGNERGDNTSEALLALASLKNVAHQRILLVAGEGGRTLLAETLTERGAQMTRVAVYRRIFHPPSASLQARLATGDFRALIVTSSELLEHLAKWCDQTALNQPLIVSSQRLATLAGTLGFCDLKVASGATPAALAAALDRSCNPMGADVDQGT</sequence>
<evidence type="ECO:0000259" key="10">
    <source>
        <dbReference type="Pfam" id="PF02602"/>
    </source>
</evidence>
<dbReference type="OrthoDB" id="9787650at2"/>
<dbReference type="InterPro" id="IPR036108">
    <property type="entry name" value="4pyrrol_syn_uPrphyn_synt_sf"/>
</dbReference>
<evidence type="ECO:0000256" key="5">
    <source>
        <dbReference type="ARBA" id="ARBA00023244"/>
    </source>
</evidence>
<dbReference type="PANTHER" id="PTHR38042">
    <property type="entry name" value="UROPORPHYRINOGEN-III SYNTHASE, CHLOROPLASTIC"/>
    <property type="match status" value="1"/>
</dbReference>
<evidence type="ECO:0000256" key="9">
    <source>
        <dbReference type="RuleBase" id="RU366031"/>
    </source>
</evidence>
<dbReference type="SUPFAM" id="SSF69618">
    <property type="entry name" value="HemD-like"/>
    <property type="match status" value="1"/>
</dbReference>
<evidence type="ECO:0000313" key="12">
    <source>
        <dbReference type="Proteomes" id="UP000196331"/>
    </source>
</evidence>
<comment type="catalytic activity">
    <reaction evidence="8 9">
        <text>hydroxymethylbilane = uroporphyrinogen III + H2O</text>
        <dbReference type="Rhea" id="RHEA:18965"/>
        <dbReference type="ChEBI" id="CHEBI:15377"/>
        <dbReference type="ChEBI" id="CHEBI:57308"/>
        <dbReference type="ChEBI" id="CHEBI:57845"/>
        <dbReference type="EC" id="4.2.1.75"/>
    </reaction>
</comment>
<name>A0A1R4I3T7_9GAMM</name>